<dbReference type="EMBL" id="CP145163">
    <property type="protein sequence ID" value="WWC09665.1"/>
    <property type="molecule type" value="Genomic_DNA"/>
</dbReference>
<dbReference type="EMBL" id="NKYI01000018">
    <property type="protein sequence ID" value="PIK84282.1"/>
    <property type="molecule type" value="Genomic_DNA"/>
</dbReference>
<dbReference type="SUPFAM" id="SSF160419">
    <property type="entry name" value="YdfO-like"/>
    <property type="match status" value="1"/>
</dbReference>
<keyword evidence="5" id="KW-1185">Reference proteome</keyword>
<dbReference type="InterPro" id="IPR036696">
    <property type="entry name" value="YdfO-like_sf"/>
</dbReference>
<gene>
    <name evidence="1" type="ORF">CFY86_11330</name>
    <name evidence="3" type="ORF">LM286_14935</name>
    <name evidence="2" type="ORF">N2J37_14220</name>
</gene>
<protein>
    <submittedName>
        <fullName evidence="2">DUF1398 family protein</fullName>
    </submittedName>
</protein>
<evidence type="ECO:0000313" key="2">
    <source>
        <dbReference type="EMBL" id="UXE35738.1"/>
    </source>
</evidence>
<dbReference type="Proteomes" id="UP001350972">
    <property type="component" value="Chromosome"/>
</dbReference>
<proteinExistence type="predicted"/>
<dbReference type="AlphaFoldDB" id="A0A1Y6GIF7"/>
<sequence length="134" mass="15308">MELPDLLSQIFDRVRRDLDFSLFLSALQQNNVAYYIYYLPTGNIKFVTNTDAVVSMKSNRDLLIVSTKINLAKIKLAAKKHFAGESGYDEFCIALAGSGVFKWVTDLNDKKRRYWSVDNILLYVDDITCPENAL</sequence>
<reference evidence="1 4" key="1">
    <citation type="submission" date="2017-07" db="EMBL/GenBank/DDBJ databases">
        <title>Raoultella ornithinolytica strain HH3 draft genome.</title>
        <authorList>
            <person name="Duceppe M.-O."/>
            <person name="Huang H."/>
            <person name="Phipps-Todd B."/>
        </authorList>
    </citation>
    <scope>NUCLEOTIDE SEQUENCE [LARGE SCALE GENOMIC DNA]</scope>
    <source>
        <strain evidence="1 4">HH3</strain>
    </source>
</reference>
<accession>A0A1Y6GIF7</accession>
<name>A0A1Y6GIF7_RAOOR</name>
<dbReference type="Pfam" id="PF07166">
    <property type="entry name" value="DUF1398"/>
    <property type="match status" value="1"/>
</dbReference>
<evidence type="ECO:0000313" key="4">
    <source>
        <dbReference type="Proteomes" id="UP000229713"/>
    </source>
</evidence>
<dbReference type="Gene3D" id="3.30.1810.10">
    <property type="entry name" value="YdfO-like"/>
    <property type="match status" value="1"/>
</dbReference>
<dbReference type="Proteomes" id="UP001064206">
    <property type="component" value="Chromosome"/>
</dbReference>
<dbReference type="InterPro" id="IPR009833">
    <property type="entry name" value="DUF1398"/>
</dbReference>
<evidence type="ECO:0000313" key="5">
    <source>
        <dbReference type="Proteomes" id="UP001350972"/>
    </source>
</evidence>
<dbReference type="PaxDb" id="1286170-RORB6_08045"/>
<reference evidence="3 5" key="3">
    <citation type="submission" date="2024-02" db="EMBL/GenBank/DDBJ databases">
        <title>Tn5403 promotes plasmid rearrangements and degradation of the Klebsiella pneumoniae carbapenemase (KPC) transposon Tn4401.</title>
        <authorList>
            <person name="Sheppard A.E."/>
            <person name="Barry K.E."/>
            <person name="Parikh H.I."/>
            <person name="Vegesana K."/>
            <person name="Sebra R."/>
            <person name="George S."/>
            <person name="Sanderson N.D."/>
            <person name="Stoesser N."/>
            <person name="Eyre D.W."/>
            <person name="Crook D.W."/>
            <person name="Walker A.S."/>
            <person name="Mathers A.J."/>
        </authorList>
    </citation>
    <scope>NUCLEOTIDE SEQUENCE [LARGE SCALE GENOMIC DNA]</scope>
    <source>
        <strain evidence="3 5">CAV1921</strain>
    </source>
</reference>
<reference evidence="2" key="2">
    <citation type="submission" date="2022-09" db="EMBL/GenBank/DDBJ databases">
        <title>Multidrug resistance Raoultella ornithinolytica Strain MQB_Silv_108.</title>
        <authorList>
            <person name="Quintela-Baluja M."/>
        </authorList>
    </citation>
    <scope>NUCLEOTIDE SEQUENCE</scope>
    <source>
        <strain evidence="2">MQB_Silv_108</strain>
    </source>
</reference>
<dbReference type="Proteomes" id="UP000229713">
    <property type="component" value="Unassembled WGS sequence"/>
</dbReference>
<evidence type="ECO:0000313" key="1">
    <source>
        <dbReference type="EMBL" id="PIK84282.1"/>
    </source>
</evidence>
<evidence type="ECO:0000313" key="3">
    <source>
        <dbReference type="EMBL" id="WWC09665.1"/>
    </source>
</evidence>
<dbReference type="eggNOG" id="COG5562">
    <property type="taxonomic scope" value="Bacteria"/>
</dbReference>
<organism evidence="1 4">
    <name type="scientific">Raoultella ornithinolytica</name>
    <name type="common">Klebsiella ornithinolytica</name>
    <dbReference type="NCBI Taxonomy" id="54291"/>
    <lineage>
        <taxon>Bacteria</taxon>
        <taxon>Pseudomonadati</taxon>
        <taxon>Pseudomonadota</taxon>
        <taxon>Gammaproteobacteria</taxon>
        <taxon>Enterobacterales</taxon>
        <taxon>Enterobacteriaceae</taxon>
        <taxon>Klebsiella/Raoultella group</taxon>
        <taxon>Raoultella</taxon>
    </lineage>
</organism>
<dbReference type="RefSeq" id="WP_015584549.1">
    <property type="nucleotide sequence ID" value="NZ_ABDFAB020000001.1"/>
</dbReference>
<dbReference type="EMBL" id="CP104450">
    <property type="protein sequence ID" value="UXE35738.1"/>
    <property type="molecule type" value="Genomic_DNA"/>
</dbReference>